<dbReference type="InterPro" id="IPR008966">
    <property type="entry name" value="Adhesion_dom_sf"/>
</dbReference>
<dbReference type="OrthoDB" id="8656135at2"/>
<dbReference type="InterPro" id="IPR050263">
    <property type="entry name" value="Bact_Fimbrial_Adh_Pro"/>
</dbReference>
<evidence type="ECO:0000313" key="5">
    <source>
        <dbReference type="EMBL" id="QCP51176.1"/>
    </source>
</evidence>
<keyword evidence="6" id="KW-1185">Reference proteome</keyword>
<dbReference type="AlphaFoldDB" id="A0A4P8IS26"/>
<name>A0A4P8IS26_9BURK</name>
<evidence type="ECO:0000256" key="3">
    <source>
        <dbReference type="ARBA" id="ARBA00022729"/>
    </source>
</evidence>
<dbReference type="GO" id="GO:0009289">
    <property type="term" value="C:pilus"/>
    <property type="evidence" value="ECO:0007669"/>
    <property type="project" value="UniProtKB-SubCell"/>
</dbReference>
<dbReference type="PANTHER" id="PTHR33420:SF3">
    <property type="entry name" value="FIMBRIAL SUBUNIT ELFA"/>
    <property type="match status" value="1"/>
</dbReference>
<dbReference type="EMBL" id="CP040077">
    <property type="protein sequence ID" value="QCP51176.1"/>
    <property type="molecule type" value="Genomic_DNA"/>
</dbReference>
<proteinExistence type="inferred from homology"/>
<reference evidence="5 6" key="1">
    <citation type="submission" date="2019-05" db="EMBL/GenBank/DDBJ databases">
        <title>Burkholderia sp. DHOD12, isolated from subtropical forest soil.</title>
        <authorList>
            <person name="Gao Z.-H."/>
            <person name="Qiu L.-H."/>
        </authorList>
    </citation>
    <scope>NUCLEOTIDE SEQUENCE [LARGE SCALE GENOMIC DNA]</scope>
    <source>
        <strain evidence="5 6">DHOD12</strain>
    </source>
</reference>
<evidence type="ECO:0000256" key="2">
    <source>
        <dbReference type="ARBA" id="ARBA00006671"/>
    </source>
</evidence>
<sequence length="162" mass="17080">MPLCHTHRKRHEKYEAQIQSPHPGIDSPDCWTVKLPSLSPAALPSAGAVAGTTPFSIILTGCTGTASTVQTFFENGSLVDQANGRLNITTASTAENVQIALLNDSQTMMVVGGPDGTQKSQSVSINKNDGPTTLNYFAQYYATGAASPGTVNSNVSYSLIYQ</sequence>
<organism evidence="5 6">
    <name type="scientific">Trinickia violacea</name>
    <dbReference type="NCBI Taxonomy" id="2571746"/>
    <lineage>
        <taxon>Bacteria</taxon>
        <taxon>Pseudomonadati</taxon>
        <taxon>Pseudomonadota</taxon>
        <taxon>Betaproteobacteria</taxon>
        <taxon>Burkholderiales</taxon>
        <taxon>Burkholderiaceae</taxon>
        <taxon>Trinickia</taxon>
    </lineage>
</organism>
<dbReference type="Pfam" id="PF16970">
    <property type="entry name" value="FimA"/>
    <property type="match status" value="1"/>
</dbReference>
<dbReference type="KEGG" id="tvl:FAZ95_19690"/>
<gene>
    <name evidence="5" type="ORF">FAZ95_19690</name>
</gene>
<keyword evidence="4" id="KW-0281">Fimbrium</keyword>
<keyword evidence="3" id="KW-0732">Signal</keyword>
<accession>A0A4P8IS26</accession>
<dbReference type="SUPFAM" id="SSF49401">
    <property type="entry name" value="Bacterial adhesins"/>
    <property type="match status" value="1"/>
</dbReference>
<comment type="similarity">
    <text evidence="2">Belongs to the fimbrial protein family.</text>
</comment>
<dbReference type="InterPro" id="IPR036937">
    <property type="entry name" value="Adhesion_dom_fimbrial_sf"/>
</dbReference>
<dbReference type="InterPro" id="IPR039458">
    <property type="entry name" value="FimA-like"/>
</dbReference>
<evidence type="ECO:0000313" key="6">
    <source>
        <dbReference type="Proteomes" id="UP000298656"/>
    </source>
</evidence>
<comment type="subcellular location">
    <subcellularLocation>
        <location evidence="1">Fimbrium</location>
    </subcellularLocation>
</comment>
<dbReference type="Proteomes" id="UP000298656">
    <property type="component" value="Chromosome 1"/>
</dbReference>
<dbReference type="PANTHER" id="PTHR33420">
    <property type="entry name" value="FIMBRIAL SUBUNIT ELFA-RELATED"/>
    <property type="match status" value="1"/>
</dbReference>
<evidence type="ECO:0000256" key="4">
    <source>
        <dbReference type="ARBA" id="ARBA00023263"/>
    </source>
</evidence>
<protein>
    <submittedName>
        <fullName evidence="5">Type 1 fimbrial protein</fullName>
    </submittedName>
</protein>
<dbReference type="Gene3D" id="2.60.40.1090">
    <property type="entry name" value="Fimbrial-type adhesion domain"/>
    <property type="match status" value="1"/>
</dbReference>
<dbReference type="GO" id="GO:0043709">
    <property type="term" value="P:cell adhesion involved in single-species biofilm formation"/>
    <property type="evidence" value="ECO:0007669"/>
    <property type="project" value="TreeGrafter"/>
</dbReference>
<evidence type="ECO:0000256" key="1">
    <source>
        <dbReference type="ARBA" id="ARBA00004561"/>
    </source>
</evidence>